<dbReference type="InterPro" id="IPR015358">
    <property type="entry name" value="Tscrpt_reg_MerR_DNA-bd"/>
</dbReference>
<dbReference type="PRINTS" id="PR00040">
    <property type="entry name" value="HTHMERR"/>
</dbReference>
<dbReference type="SUPFAM" id="SSF46955">
    <property type="entry name" value="Putative DNA-binding domain"/>
    <property type="match status" value="1"/>
</dbReference>
<dbReference type="Pfam" id="PF09278">
    <property type="entry name" value="MerR-DNA-bind"/>
    <property type="match status" value="1"/>
</dbReference>
<keyword evidence="3" id="KW-0804">Transcription</keyword>
<dbReference type="SMART" id="SM00422">
    <property type="entry name" value="HTH_MERR"/>
    <property type="match status" value="1"/>
</dbReference>
<dbReference type="PROSITE" id="PS00552">
    <property type="entry name" value="HTH_MERR_1"/>
    <property type="match status" value="1"/>
</dbReference>
<keyword evidence="1" id="KW-0805">Transcription regulation</keyword>
<reference evidence="5 6" key="1">
    <citation type="submission" date="2024-02" db="EMBL/GenBank/DDBJ databases">
        <title>Complete genome sequence of Pelagibacterium nitratireducens ZH15.</title>
        <authorList>
            <person name="Zhao L.H."/>
        </authorList>
    </citation>
    <scope>NUCLEOTIDE SEQUENCE [LARGE SCALE GENOMIC DNA]</scope>
    <source>
        <strain evidence="5 6">ZH15</strain>
        <plasmid evidence="5 6">unnamed</plasmid>
    </source>
</reference>
<evidence type="ECO:0000313" key="6">
    <source>
        <dbReference type="Proteomes" id="UP001369958"/>
    </source>
</evidence>
<protein>
    <submittedName>
        <fullName evidence="5">Helix-turn-helix domain-containing protein</fullName>
    </submittedName>
</protein>
<accession>A0ABZ2I654</accession>
<dbReference type="PROSITE" id="PS50937">
    <property type="entry name" value="HTH_MERR_2"/>
    <property type="match status" value="1"/>
</dbReference>
<dbReference type="PANTHER" id="PTHR30204">
    <property type="entry name" value="REDOX-CYCLING DRUG-SENSING TRANSCRIPTIONAL ACTIVATOR SOXR"/>
    <property type="match status" value="1"/>
</dbReference>
<dbReference type="Proteomes" id="UP001369958">
    <property type="component" value="Plasmid unnamed"/>
</dbReference>
<evidence type="ECO:0000313" key="5">
    <source>
        <dbReference type="EMBL" id="WWT34814.1"/>
    </source>
</evidence>
<dbReference type="EMBL" id="CP146276">
    <property type="protein sequence ID" value="WWT34814.1"/>
    <property type="molecule type" value="Genomic_DNA"/>
</dbReference>
<dbReference type="Pfam" id="PF00376">
    <property type="entry name" value="MerR"/>
    <property type="match status" value="1"/>
</dbReference>
<evidence type="ECO:0000256" key="1">
    <source>
        <dbReference type="ARBA" id="ARBA00023015"/>
    </source>
</evidence>
<keyword evidence="5" id="KW-0614">Plasmid</keyword>
<keyword evidence="2" id="KW-0238">DNA-binding</keyword>
<proteinExistence type="predicted"/>
<dbReference type="InterPro" id="IPR047057">
    <property type="entry name" value="MerR_fam"/>
</dbReference>
<name>A0ABZ2I654_9HYPH</name>
<sequence>MQDGLPIGRAAKASGIKVPTIRYYEQIGLLPSVGRSQSNRRLYDAVDIDRMKFIRHSRELGFDIDAIRALLRLQDDPARPCADADLIAQKRLVEVRTKISNLKLLEAELSRMVDEGTHGRIATCRVIETLADHAQCSYHGANA</sequence>
<feature type="domain" description="HTH merR-type" evidence="4">
    <location>
        <begin position="4"/>
        <end position="73"/>
    </location>
</feature>
<keyword evidence="6" id="KW-1185">Reference proteome</keyword>
<dbReference type="PANTHER" id="PTHR30204:SF94">
    <property type="entry name" value="HEAVY METAL-DEPENDENT TRANSCRIPTIONAL REGULATOR HI_0293-RELATED"/>
    <property type="match status" value="1"/>
</dbReference>
<dbReference type="Gene3D" id="1.10.1660.10">
    <property type="match status" value="1"/>
</dbReference>
<organism evidence="5 6">
    <name type="scientific">Pelagibacterium nitratireducens</name>
    <dbReference type="NCBI Taxonomy" id="1046114"/>
    <lineage>
        <taxon>Bacteria</taxon>
        <taxon>Pseudomonadati</taxon>
        <taxon>Pseudomonadota</taxon>
        <taxon>Alphaproteobacteria</taxon>
        <taxon>Hyphomicrobiales</taxon>
        <taxon>Devosiaceae</taxon>
        <taxon>Pelagibacterium</taxon>
    </lineage>
</organism>
<evidence type="ECO:0000256" key="2">
    <source>
        <dbReference type="ARBA" id="ARBA00023125"/>
    </source>
</evidence>
<dbReference type="InterPro" id="IPR009061">
    <property type="entry name" value="DNA-bd_dom_put_sf"/>
</dbReference>
<dbReference type="CDD" id="cd04785">
    <property type="entry name" value="HTH_CadR-PbrR-like"/>
    <property type="match status" value="1"/>
</dbReference>
<evidence type="ECO:0000256" key="3">
    <source>
        <dbReference type="ARBA" id="ARBA00023163"/>
    </source>
</evidence>
<dbReference type="InterPro" id="IPR000551">
    <property type="entry name" value="MerR-type_HTH_dom"/>
</dbReference>
<gene>
    <name evidence="5" type="ORF">V6617_18960</name>
</gene>
<dbReference type="RefSeq" id="WP_338610928.1">
    <property type="nucleotide sequence ID" value="NZ_CP146276.1"/>
</dbReference>
<evidence type="ECO:0000259" key="4">
    <source>
        <dbReference type="PROSITE" id="PS50937"/>
    </source>
</evidence>
<geneLocation type="plasmid" evidence="5 6">
    <name>unnamed</name>
</geneLocation>